<comment type="caution">
    <text evidence="11">The sequence shown here is derived from an EMBL/GenBank/DDBJ whole genome shotgun (WGS) entry which is preliminary data.</text>
</comment>
<keyword evidence="5" id="KW-0677">Repeat</keyword>
<keyword evidence="2" id="KW-1134">Transmembrane beta strand</keyword>
<evidence type="ECO:0000259" key="10">
    <source>
        <dbReference type="PROSITE" id="PS51779"/>
    </source>
</evidence>
<keyword evidence="6" id="KW-0472">Membrane</keyword>
<proteinExistence type="predicted"/>
<dbReference type="PANTHER" id="PTHR12815">
    <property type="entry name" value="SORTING AND ASSEMBLY MACHINERY SAMM50 PROTEIN FAMILY MEMBER"/>
    <property type="match status" value="1"/>
</dbReference>
<sequence>MLLIGVALLLILDSASAPAADPNGSGRLSAGEGPIVSGIDIEIEEGRGDTARWESMARGMILVKAGEPFSEAALQKSLAALDASGMFAAVHVPDPDWTADEIVLTFRLTPFFRIRAIRVAGAFPVFDREVRNALTFHSGGSYDAERIPAEEASVVDLFKSQGYIAPVVRITAEPSGTAGIVDLRVRIDKGRYFRLESFAVDGNRAFSDFRLKLRTDAWKKSLLFGGVTRFVRKDLDEDVRELVKFYRAKGYADAAVDARVARDVETAAVDVWLAVEEGPRYDVSFEGNDAYWAWWTLRRDLALSTGNRNDAGLKKSLRNIRNRYRSDGYLDSRVTTAESLSGEASEKRRDIRILIDEGPRSVVEHIDIEGNTTFDDDRILKQMLTRTPGLLADGEYDPRRLKDDIGAVKALYLREGFLKTTVAWKMDWQAGTETADGDDSGDGKRYGRLAITIDEGVQTRVSSLSITGVSVVSLETLETVLLLKPGEPYREYLLKTDEDTITGIVAEKGYPYVQVKGSAALSSDGTGAHVRYTVSEGGYVGVGRIHFTGNFRTVEEILRNELEIRPDGPFSARKILESRRNIQNMGAVDSVRFRFPGLQERAETVDLIVEVEEEPPYWMEFSLGYDTERHFFAAARGGDRNFLGRNQDLRGGMEISQIGYRLEAAFTEPRFRQSRISATSTVFGEKREAFNQDFGTRNFGVSQVFSRRLLDGALDLGLAFSLERREQYMRGGSPIPEGDEELYRTRTVLVGTPSAVYNTTDSFVRPTRGVFASFHVDLSRGLQESLDDFLKYRFETRYYKTPVDRLTFAIRGMYGYIYPYGSDSVVPDDQLFYLGGTATVRGFDENLLRIDADGRAVGGRESLLGNLEVRYDLGMNLEMAAFYDVGRIGRAGGSGGSDDLRSSAGLGLRYITPIGAVGILYGWKLDPMAGEDAGRLHFSIGYTF</sequence>
<accession>S7TGW9</accession>
<dbReference type="GO" id="GO:0009279">
    <property type="term" value="C:cell outer membrane"/>
    <property type="evidence" value="ECO:0007669"/>
    <property type="project" value="UniProtKB-UniRule"/>
</dbReference>
<evidence type="ECO:0000256" key="7">
    <source>
        <dbReference type="ARBA" id="ARBA00023237"/>
    </source>
</evidence>
<dbReference type="PANTHER" id="PTHR12815:SF47">
    <property type="entry name" value="TRANSLOCATION AND ASSEMBLY MODULE SUBUNIT TAMA"/>
    <property type="match status" value="1"/>
</dbReference>
<dbReference type="InterPro" id="IPR034746">
    <property type="entry name" value="POTRA"/>
</dbReference>
<dbReference type="STRING" id="897.B2D07_15400"/>
<dbReference type="AlphaFoldDB" id="S7TGW9"/>
<gene>
    <name evidence="11" type="ORF">dsmv_0550</name>
</gene>
<feature type="chain" id="PRO_5030177190" description="Outer membrane protein assembly factor BamA" evidence="9">
    <location>
        <begin position="20"/>
        <end position="944"/>
    </location>
</feature>
<dbReference type="Pfam" id="PF01103">
    <property type="entry name" value="Omp85"/>
    <property type="match status" value="1"/>
</dbReference>
<evidence type="ECO:0000256" key="1">
    <source>
        <dbReference type="ARBA" id="ARBA00004370"/>
    </source>
</evidence>
<keyword evidence="12" id="KW-1185">Reference proteome</keyword>
<dbReference type="InterPro" id="IPR010827">
    <property type="entry name" value="BamA/TamA_POTRA"/>
</dbReference>
<name>S7TGW9_DESML</name>
<evidence type="ECO:0000256" key="6">
    <source>
        <dbReference type="ARBA" id="ARBA00023136"/>
    </source>
</evidence>
<keyword evidence="3" id="KW-0812">Transmembrane</keyword>
<evidence type="ECO:0000256" key="8">
    <source>
        <dbReference type="NCBIfam" id="TIGR03303"/>
    </source>
</evidence>
<feature type="signal peptide" evidence="9">
    <location>
        <begin position="1"/>
        <end position="19"/>
    </location>
</feature>
<protein>
    <recommendedName>
        <fullName evidence="8">Outer membrane protein assembly factor BamA</fullName>
    </recommendedName>
</protein>
<dbReference type="GO" id="GO:0071709">
    <property type="term" value="P:membrane assembly"/>
    <property type="evidence" value="ECO:0007669"/>
    <property type="project" value="InterPro"/>
</dbReference>
<dbReference type="EMBL" id="ATHJ01000105">
    <property type="protein sequence ID" value="EPR35845.1"/>
    <property type="molecule type" value="Genomic_DNA"/>
</dbReference>
<dbReference type="Gene3D" id="3.10.20.310">
    <property type="entry name" value="membrane protein fhac"/>
    <property type="match status" value="7"/>
</dbReference>
<reference evidence="11 12" key="1">
    <citation type="journal article" date="2013" name="Genome Announc.">
        <title>Draft genome sequences for three mercury-methylating, sulfate-reducing bacteria.</title>
        <authorList>
            <person name="Brown S.D."/>
            <person name="Hurt R.A.Jr."/>
            <person name="Gilmour C.C."/>
            <person name="Elias D.A."/>
        </authorList>
    </citation>
    <scope>NUCLEOTIDE SEQUENCE [LARGE SCALE GENOMIC DNA]</scope>
    <source>
        <strain evidence="11 12">DSM 2059</strain>
    </source>
</reference>
<dbReference type="Pfam" id="PF07244">
    <property type="entry name" value="POTRA"/>
    <property type="match status" value="5"/>
</dbReference>
<evidence type="ECO:0000256" key="5">
    <source>
        <dbReference type="ARBA" id="ARBA00022737"/>
    </source>
</evidence>
<evidence type="ECO:0000256" key="3">
    <source>
        <dbReference type="ARBA" id="ARBA00022692"/>
    </source>
</evidence>
<dbReference type="eggNOG" id="COG4775">
    <property type="taxonomic scope" value="Bacteria"/>
</dbReference>
<dbReference type="InterPro" id="IPR039910">
    <property type="entry name" value="D15-like"/>
</dbReference>
<evidence type="ECO:0000256" key="4">
    <source>
        <dbReference type="ARBA" id="ARBA00022729"/>
    </source>
</evidence>
<keyword evidence="7" id="KW-0998">Cell outer membrane</keyword>
<evidence type="ECO:0000313" key="11">
    <source>
        <dbReference type="EMBL" id="EPR35845.1"/>
    </source>
</evidence>
<dbReference type="InterPro" id="IPR000184">
    <property type="entry name" value="Bac_surfAg_D15"/>
</dbReference>
<organism evidence="11 12">
    <name type="scientific">Desulfococcus multivorans DSM 2059</name>
    <dbReference type="NCBI Taxonomy" id="1121405"/>
    <lineage>
        <taxon>Bacteria</taxon>
        <taxon>Pseudomonadati</taxon>
        <taxon>Thermodesulfobacteriota</taxon>
        <taxon>Desulfobacteria</taxon>
        <taxon>Desulfobacterales</taxon>
        <taxon>Desulfococcaceae</taxon>
        <taxon>Desulfococcus</taxon>
    </lineage>
</organism>
<dbReference type="NCBIfam" id="TIGR03303">
    <property type="entry name" value="OM_YaeT"/>
    <property type="match status" value="1"/>
</dbReference>
<dbReference type="PROSITE" id="PS51779">
    <property type="entry name" value="POTRA"/>
    <property type="match status" value="1"/>
</dbReference>
<evidence type="ECO:0000313" key="12">
    <source>
        <dbReference type="Proteomes" id="UP000014977"/>
    </source>
</evidence>
<dbReference type="InterPro" id="IPR023707">
    <property type="entry name" value="OM_assembly_BamA"/>
</dbReference>
<comment type="subcellular location">
    <subcellularLocation>
        <location evidence="1">Membrane</location>
    </subcellularLocation>
</comment>
<keyword evidence="4 9" id="KW-0732">Signal</keyword>
<evidence type="ECO:0000256" key="2">
    <source>
        <dbReference type="ARBA" id="ARBA00022452"/>
    </source>
</evidence>
<dbReference type="Gene3D" id="2.40.160.50">
    <property type="entry name" value="membrane protein fhac: a member of the omp85/tpsb transporter family"/>
    <property type="match status" value="1"/>
</dbReference>
<feature type="domain" description="POTRA" evidence="10">
    <location>
        <begin position="540"/>
        <end position="614"/>
    </location>
</feature>
<dbReference type="Proteomes" id="UP000014977">
    <property type="component" value="Unassembled WGS sequence"/>
</dbReference>
<evidence type="ECO:0000256" key="9">
    <source>
        <dbReference type="SAM" id="SignalP"/>
    </source>
</evidence>